<keyword evidence="4" id="KW-1185">Reference proteome</keyword>
<name>A0AAN7Q2V8_9COLE</name>
<feature type="region of interest" description="Disordered" evidence="2">
    <location>
        <begin position="1737"/>
        <end position="1756"/>
    </location>
</feature>
<dbReference type="InterPro" id="IPR028750">
    <property type="entry name" value="CEP350/CC187"/>
</dbReference>
<dbReference type="InterPro" id="IPR000048">
    <property type="entry name" value="IQ_motif_EF-hand-BS"/>
</dbReference>
<dbReference type="Gene3D" id="1.20.5.190">
    <property type="match status" value="1"/>
</dbReference>
<feature type="compositionally biased region" description="Low complexity" evidence="2">
    <location>
        <begin position="428"/>
        <end position="438"/>
    </location>
</feature>
<dbReference type="PANTHER" id="PTHR13958:SF3">
    <property type="entry name" value="CAP-GLY DOMAIN-CONTAINING PROTEIN-RELATED"/>
    <property type="match status" value="1"/>
</dbReference>
<protein>
    <recommendedName>
        <fullName evidence="5">Centrosome-associated protein 350</fullName>
    </recommendedName>
</protein>
<dbReference type="GO" id="GO:0034453">
    <property type="term" value="P:microtubule anchoring"/>
    <property type="evidence" value="ECO:0007669"/>
    <property type="project" value="InterPro"/>
</dbReference>
<feature type="compositionally biased region" description="Polar residues" evidence="2">
    <location>
        <begin position="1476"/>
        <end position="1504"/>
    </location>
</feature>
<evidence type="ECO:0000256" key="2">
    <source>
        <dbReference type="SAM" id="MobiDB-lite"/>
    </source>
</evidence>
<evidence type="ECO:0000313" key="4">
    <source>
        <dbReference type="Proteomes" id="UP001353858"/>
    </source>
</evidence>
<sequence length="2071" mass="234061">MLQDKSPPKPQHVHNTAGSPSRFNRKYVPRRQNIRQCTLVKTVPAINMPAQISTKAETKIKKEVELVSEKVTKTRHEIEELKAQLQQLINEGISKTDFTETRQNLSDLKAVSNDKINEIKEKTFKDNVADSFKSVTIEKKLKGSILKPTVKQTNQDEPGKKVRHYDQEMARMYIKKQKEKRKEELSKNKKEVVTSVDLKKQRLQQLREKSLRLLSKNIELNRARSRSRSREAAERNNIPESKQFNSAVTLNSKASSLENLHPQFQNITIRSPQSNNVDKEDNDLLRHKSALKIQAVFRGYRQRKIYEKLKKRKHYLVEHNVSKEVQTQDSYLHIPTVIPYPHNFITAVKRKLNLVTQEMAKARTADVAIQSSLVSELKSPNLDLKSFLSHKCLDMEPLTLINKQSNPNQVTLENGCGSESDTSKNIPELSSEGSISESLQKKSMHSTKRSHSSGSDQKLTISVEGVKKLKLKPKSLESEVSEHLDGDVEISRISASRNSIISSNKCNYVTYSPKKSLTEELKSVSIVSTVAEGSNQKTYMKEKDVKDVISYNFDNKENISQITTTQDRSNKISNGYSSNFTNVSSDIPMLEPPKISLKTTLPVPSSENSDEDSTKKLITSVTLRAGEKSTLESKTKTNEIHLKFEAELHLLNDFNDSLRRVMAVEKSLLELHDKKNETALTYETRDTQTSVNQQYQVASINYSRGSDITEALSFDKDLSIVTTGLELSPFNSPIEESNSEASVVEEKLKSSNVLGGISLEMFEQLIKDEDARIENLKAILKIREKSLVDRTKGELAWLEIQKKHLRDAGQLQEISAIKKKQRGLLIKLEHERHEMQRLKQMQKAASKERKSVLREQRNMIKAQLAAGNTVTRIKRNTREEKRQSGPFKVYNIKSQNDSFMSETSVTRKSSITEEVVSATSNRSHSIVSHISEELVLSEKVHVECHKDANVRTEHVKRSLLMREAALQKRKKVAEELLQWHQRLLEEERKITELEVAASAIINQVPITKDLDESMNSKQKFKGSQLNQLWLSLTGRQEKKFKDEEIYNMSQNSLEKFCKNAKKYERVIASHKRSRADARKPIKSKTTIPIEDVTRSNSEISEYLSDFESTVTTSSVSEPYQTSDNSTLSSHEIQTVTEISKPRNGNSTIIELNHKNREIVNENISDEVQSVEKSEKTESLNSTISSSKHAEHEQDNSSHIVNEILSEIDKYLESQSNKSENVNDVTTASKSITKDDTEDKLIDIAQISSVGCDKIRVIEEVSDIDELTSTIAEGAIKSTIRTENESKSELVRIEDSDNFTEVFPNVSVHDDEIKSTSCRDVATSTFSSNMNIDESSKIGSITENITKPNTETEPCFFQERLEKTSASVSESNHCEKSVENCSQLSTGIKSRLNSIHDELILSSLDNGKEVSELSESSKLSSDENTKQTETGIISKKYTDGISCISELFKNGITKISESKHDTNFLSLLEESNKSSAEDTTISTASELNKSSDNLTKHYQPSSDSVLSLNKIDEQETFTSIKKTDRTSNSKFSEDLNKSEQTQSNAFYELPFRSVGLQLTCTNSKVISNGDLPEKKHATISSLTEIEEDEISVKIATDTESLKLTLDDNHKVSNDEKSIVSETCDINEKSSSETINSITEIEEDQKSVACEDDTEMLSKNSSAPNFSDCIENQVEQESKTNFINENSDGVEENLTSISEVAKNTDVQEQSAEIEDSSSEESTEPRLLLSYGYIDDHNNRAVKDEETSSSNLVSSEDCKEKPTDIKKRVSEILADANISSPRGDKSPRLQDFYVTAYDVVSPNSTPETTSPTDESQQNFPTQNVFVTDEVEELLKKQLEIEQEIKAIQQQQKEQLPYLYVREIPNKPPPPYTPPINAQSSIKGSILPSCEGEINTITNASAQILHKAAVSNTIKDVALTDNAKKYLELKNNVEGQCYEFLFDLSKEFALEHYKYFEPETGPSWAHLQKRTKLAIGKPLDQMGLQKFINKKVKQVLGYEIVKSDENFKHKWSGKKRDNVDELLVVECQGEEAEWTNYDKDELIVKDELTKEIMNMLLSETGQVLNNILSKKKYLC</sequence>
<dbReference type="EMBL" id="JARPUR010000004">
    <property type="protein sequence ID" value="KAK4877460.1"/>
    <property type="molecule type" value="Genomic_DNA"/>
</dbReference>
<dbReference type="PROSITE" id="PS50096">
    <property type="entry name" value="IQ"/>
    <property type="match status" value="1"/>
</dbReference>
<comment type="caution">
    <text evidence="3">The sequence shown here is derived from an EMBL/GenBank/DDBJ whole genome shotgun (WGS) entry which is preliminary data.</text>
</comment>
<feature type="compositionally biased region" description="Polar residues" evidence="2">
    <location>
        <begin position="13"/>
        <end position="22"/>
    </location>
</feature>
<evidence type="ECO:0000313" key="3">
    <source>
        <dbReference type="EMBL" id="KAK4877460.1"/>
    </source>
</evidence>
<reference evidence="4" key="1">
    <citation type="submission" date="2023-01" db="EMBL/GenBank/DDBJ databases">
        <title>Key to firefly adult light organ development and bioluminescence: homeobox transcription factors regulate luciferase expression and transportation to peroxisome.</title>
        <authorList>
            <person name="Fu X."/>
        </authorList>
    </citation>
    <scope>NUCLEOTIDE SEQUENCE [LARGE SCALE GENOMIC DNA]</scope>
</reference>
<feature type="compositionally biased region" description="Acidic residues" evidence="2">
    <location>
        <begin position="1709"/>
        <end position="1719"/>
    </location>
</feature>
<feature type="coiled-coil region" evidence="1">
    <location>
        <begin position="64"/>
        <end position="91"/>
    </location>
</feature>
<evidence type="ECO:0000256" key="1">
    <source>
        <dbReference type="SAM" id="Coils"/>
    </source>
</evidence>
<accession>A0AAN7Q2V8</accession>
<feature type="region of interest" description="Disordered" evidence="2">
    <location>
        <begin position="222"/>
        <end position="245"/>
    </location>
</feature>
<feature type="region of interest" description="Disordered" evidence="2">
    <location>
        <begin position="1699"/>
        <end position="1722"/>
    </location>
</feature>
<dbReference type="PANTHER" id="PTHR13958">
    <property type="entry name" value="CENTROSOME-ASSOCIATED PROTEIN 350"/>
    <property type="match status" value="1"/>
</dbReference>
<dbReference type="GO" id="GO:0005813">
    <property type="term" value="C:centrosome"/>
    <property type="evidence" value="ECO:0007669"/>
    <property type="project" value="InterPro"/>
</dbReference>
<feature type="compositionally biased region" description="Basic residues" evidence="2">
    <location>
        <begin position="442"/>
        <end position="451"/>
    </location>
</feature>
<gene>
    <name evidence="3" type="ORF">RN001_009966</name>
</gene>
<feature type="region of interest" description="Disordered" evidence="2">
    <location>
        <begin position="406"/>
        <end position="458"/>
    </location>
</feature>
<feature type="region of interest" description="Disordered" evidence="2">
    <location>
        <begin position="1474"/>
        <end position="1504"/>
    </location>
</feature>
<dbReference type="Pfam" id="PF00612">
    <property type="entry name" value="IQ"/>
    <property type="match status" value="1"/>
</dbReference>
<feature type="compositionally biased region" description="Polar residues" evidence="2">
    <location>
        <begin position="406"/>
        <end position="425"/>
    </location>
</feature>
<feature type="region of interest" description="Disordered" evidence="2">
    <location>
        <begin position="1"/>
        <end position="28"/>
    </location>
</feature>
<dbReference type="GO" id="GO:0008017">
    <property type="term" value="F:microtubule binding"/>
    <property type="evidence" value="ECO:0007669"/>
    <property type="project" value="InterPro"/>
</dbReference>
<feature type="coiled-coil region" evidence="1">
    <location>
        <begin position="828"/>
        <end position="855"/>
    </location>
</feature>
<dbReference type="Proteomes" id="UP001353858">
    <property type="component" value="Unassembled WGS sequence"/>
</dbReference>
<proteinExistence type="predicted"/>
<keyword evidence="1" id="KW-0175">Coiled coil</keyword>
<evidence type="ECO:0008006" key="5">
    <source>
        <dbReference type="Google" id="ProtNLM"/>
    </source>
</evidence>
<dbReference type="CDD" id="cd23767">
    <property type="entry name" value="IQCD"/>
    <property type="match status" value="1"/>
</dbReference>
<organism evidence="3 4">
    <name type="scientific">Aquatica leii</name>
    <dbReference type="NCBI Taxonomy" id="1421715"/>
    <lineage>
        <taxon>Eukaryota</taxon>
        <taxon>Metazoa</taxon>
        <taxon>Ecdysozoa</taxon>
        <taxon>Arthropoda</taxon>
        <taxon>Hexapoda</taxon>
        <taxon>Insecta</taxon>
        <taxon>Pterygota</taxon>
        <taxon>Neoptera</taxon>
        <taxon>Endopterygota</taxon>
        <taxon>Coleoptera</taxon>
        <taxon>Polyphaga</taxon>
        <taxon>Elateriformia</taxon>
        <taxon>Elateroidea</taxon>
        <taxon>Lampyridae</taxon>
        <taxon>Luciolinae</taxon>
        <taxon>Aquatica</taxon>
    </lineage>
</organism>
<dbReference type="SMART" id="SM00015">
    <property type="entry name" value="IQ"/>
    <property type="match status" value="1"/>
</dbReference>
<feature type="region of interest" description="Disordered" evidence="2">
    <location>
        <begin position="1164"/>
        <end position="1196"/>
    </location>
</feature>